<accession>A0ABP9YUU5</accession>
<sequence>MRIILAETGTEFQLDNSSLTKPNELYSIKKKVEGKVNIKHSEQILVSATGIQLKESDTKISDTYDTIVVFNRRLLQDPACVQQLVGSIKLTSNVDLPSLKQVESMSVYEDQVFIDTIHRIEQESIIFLRVCISRYSTIDQLTSEINAQTIALNAAFNNLESHIRGLFGGITNIYIFRAAHQNISKFDRIAQREFAKHAISIGSIDLDIELLQRIQLHPRACDISNSTQLDPNTTLGKLVPIKELEKCKHLILTKYDQLVSGTLEQKNKVSYLYQQTTHLSAQLASLQLSIQGATKIKNEVSRGTEAVSEIEKKILHQIKRVKKKDSLYLELNGPPSPPRSMDAVRYSTRTKSNNKLMDLVKTLYFHLSFIEQAEISVRQEKKDSVTTFVHCMQSISQVEESVTKIYPKLADLEKEIKFLRRDIEKGNGTTARRVIAGYGILLIELWRRDKYTEIVKGNANLLQTLFSEFGQLEQSYRKGFEQEIVCVDKQHMLSTESLVILPFQMQNMDEPPIICTTGTVNESEENIVIVTRANLNLWIKYIQMVHSFYAGSLSNTSKRSRSTEQTTRDVSSMLTQRLEREAKRIRIGLSKLGLPNSSVNETNQNESAKGFSPSFPSSATSSHYFTPDMKLASPASHMNTNPFYQQQKDWELEKTSILRQSQDYRKYIDDLNIKHEKDKQSLLRKLQLQEQRIEEIEGNYANQTQEFQSKIQNAEKYHKIKEQEWKQQYEATLQTEQEKYDRRVNGFHQRMHAKDQEFAKLEESMLRETKSAPSSPISSTFPQSFPQHNRRRFRNQPSPPVVSKEQYDHDISLLQQEINQLRTDHQQQLTNIESQKSTEINQITSSLQNQHTAQLKQVADALQSEHTCKNQELLLLILALESEKKSYVEKLSHFDALKNQMDLDRTKEFELHESMLRDLKQEVESLKKTNQKKLLQVTEKFQKSESRMKSLFMNENQQLTMQCQAKVENLIAEHRNNLQELSDTLENDNQVVRIKHQTAFEELDRVFTNQKLEWDQKWSLLNKQNQKITLDYTNFKKETRLKTKELTNLQQELKTAKRIANDVLSVSVDSNHQKFDPNTPLLDLLRRALSNVSSLKTRTSIMESMESPYMMSSYGY</sequence>
<keyword evidence="5" id="KW-1185">Reference proteome</keyword>
<keyword evidence="1" id="KW-0472">Membrane</keyword>
<gene>
    <name evidence="4" type="ORF">MFLAVUS_004050</name>
</gene>
<keyword evidence="1" id="KW-0072">Autophagy</keyword>
<feature type="coiled-coil region" evidence="2">
    <location>
        <begin position="672"/>
        <end position="706"/>
    </location>
</feature>
<feature type="coiled-coil region" evidence="2">
    <location>
        <begin position="804"/>
        <end position="831"/>
    </location>
</feature>
<evidence type="ECO:0000256" key="2">
    <source>
        <dbReference type="SAM" id="Coils"/>
    </source>
</evidence>
<comment type="caution">
    <text evidence="4">The sequence shown here is derived from an EMBL/GenBank/DDBJ whole genome shotgun (WGS) entry which is preliminary data.</text>
</comment>
<dbReference type="EMBL" id="BAABUK010000007">
    <property type="protein sequence ID" value="GAA5810627.1"/>
    <property type="molecule type" value="Genomic_DNA"/>
</dbReference>
<evidence type="ECO:0000256" key="3">
    <source>
        <dbReference type="SAM" id="MobiDB-lite"/>
    </source>
</evidence>
<dbReference type="PANTHER" id="PTHR13222:SF1">
    <property type="entry name" value="RB1-INDUCIBLE COILED-COIL PROTEIN 1"/>
    <property type="match status" value="1"/>
</dbReference>
<dbReference type="InterPro" id="IPR040040">
    <property type="entry name" value="ATG11"/>
</dbReference>
<name>A0ABP9YUU5_9FUNG</name>
<feature type="coiled-coil region" evidence="2">
    <location>
        <begin position="909"/>
        <end position="936"/>
    </location>
</feature>
<reference evidence="4 5" key="1">
    <citation type="submission" date="2024-04" db="EMBL/GenBank/DDBJ databases">
        <title>genome sequences of Mucor flavus KT1a and Helicostylum pulchrum KT1b strains isolated from the surface of a dry-aged beef.</title>
        <authorList>
            <person name="Toyotome T."/>
            <person name="Hosono M."/>
            <person name="Torimaru M."/>
            <person name="Fukuda K."/>
            <person name="Mikami N."/>
        </authorList>
    </citation>
    <scope>NUCLEOTIDE SEQUENCE [LARGE SCALE GENOMIC DNA]</scope>
    <source>
        <strain evidence="4 5">KT1a</strain>
    </source>
</reference>
<protein>
    <recommendedName>
        <fullName evidence="1">Autophagy-related protein 11</fullName>
    </recommendedName>
</protein>
<comment type="subcellular location">
    <subcellularLocation>
        <location evidence="1">Preautophagosomal structure membrane</location>
        <topology evidence="1">Peripheral membrane protein</topology>
    </subcellularLocation>
    <subcellularLocation>
        <location evidence="1">Vacuole membrane</location>
        <topology evidence="1">Peripheral membrane protein</topology>
    </subcellularLocation>
    <text evidence="1">During pexophagy, accumulates in the vacuolar membrane region, where the peroxisomes contact the vacuole.</text>
</comment>
<evidence type="ECO:0000313" key="5">
    <source>
        <dbReference type="Proteomes" id="UP001473302"/>
    </source>
</evidence>
<organism evidence="4 5">
    <name type="scientific">Mucor flavus</name>
    <dbReference type="NCBI Taxonomy" id="439312"/>
    <lineage>
        <taxon>Eukaryota</taxon>
        <taxon>Fungi</taxon>
        <taxon>Fungi incertae sedis</taxon>
        <taxon>Mucoromycota</taxon>
        <taxon>Mucoromycotina</taxon>
        <taxon>Mucoromycetes</taxon>
        <taxon>Mucorales</taxon>
        <taxon>Mucorineae</taxon>
        <taxon>Mucoraceae</taxon>
        <taxon>Mucor</taxon>
    </lineage>
</organism>
<proteinExistence type="inferred from homology"/>
<feature type="compositionally biased region" description="Polar residues" evidence="3">
    <location>
        <begin position="595"/>
        <end position="607"/>
    </location>
</feature>
<evidence type="ECO:0000256" key="1">
    <source>
        <dbReference type="RuleBase" id="RU367075"/>
    </source>
</evidence>
<dbReference type="Proteomes" id="UP001473302">
    <property type="component" value="Unassembled WGS sequence"/>
</dbReference>
<comment type="function">
    <text evidence="1">Involved in cytoplasm to vacuole transport (Cvt), pexophagy, mitophagy and nucleophagy. Recruits mitochondria for their selective degradation via autophagy (mitophagy) during starvation. Works as scaffold proteins that recruit ATG proteins to the pre-autophagosome (PAS), the site of vesicle/autophagosome formation. Required for the Cvt vesicles completion.</text>
</comment>
<keyword evidence="1" id="KW-0926">Vacuole</keyword>
<keyword evidence="2" id="KW-0175">Coiled coil</keyword>
<feature type="coiled-coil region" evidence="2">
    <location>
        <begin position="964"/>
        <end position="991"/>
    </location>
</feature>
<keyword evidence="1" id="KW-0653">Protein transport</keyword>
<dbReference type="PANTHER" id="PTHR13222">
    <property type="entry name" value="RB1-INDUCIBLE COILED-COIL"/>
    <property type="match status" value="1"/>
</dbReference>
<feature type="region of interest" description="Disordered" evidence="3">
    <location>
        <begin position="770"/>
        <end position="803"/>
    </location>
</feature>
<feature type="region of interest" description="Disordered" evidence="3">
    <location>
        <begin position="594"/>
        <end position="614"/>
    </location>
</feature>
<keyword evidence="1" id="KW-0813">Transport</keyword>
<evidence type="ECO:0000313" key="4">
    <source>
        <dbReference type="EMBL" id="GAA5810627.1"/>
    </source>
</evidence>
<feature type="region of interest" description="Disordered" evidence="3">
    <location>
        <begin position="555"/>
        <end position="574"/>
    </location>
</feature>
<comment type="subunit">
    <text evidence="1">Homodimer.</text>
</comment>
<comment type="similarity">
    <text evidence="1">Belongs to the ATG11 family.</text>
</comment>
<feature type="compositionally biased region" description="Polar residues" evidence="3">
    <location>
        <begin position="771"/>
        <end position="787"/>
    </location>
</feature>